<evidence type="ECO:0000313" key="2">
    <source>
        <dbReference type="EMBL" id="CAH0558607.1"/>
    </source>
</evidence>
<dbReference type="InterPro" id="IPR052739">
    <property type="entry name" value="FAAH2"/>
</dbReference>
<protein>
    <recommendedName>
        <fullName evidence="1">Amidase domain-containing protein</fullName>
    </recommendedName>
</protein>
<sequence>MTYLTLLIKMHLKILLKKTSIFCCSRETKDVLAFAKAEQRREKRRASEQDRQNQEKIKKAIPRTDLIKNRFKNSDLEGAVVNWDGKLLPDILNKVNLERLAVLISCGDEEQLIGVPQLENSIGITQCSLIGAGASLIGIGSDIAGSLRLPSHFCGTWGHKPTPETVSFKGHYPSCKDESAWAEVFTLGPISRYATDLRMLLQIIVKPTVKKKLDLNKPVDISNVRIYYLEQINSPIVDKPNNNVKTAINRVISHFNNICKSSCTKSFCQVSHFLTKILTDTVNSKLQTFLMENTQIYHNFLRQLCLKYMHNFMNMDPLNHYAGRLILLMKM</sequence>
<dbReference type="Proteomes" id="UP001154078">
    <property type="component" value="Chromosome 6"/>
</dbReference>
<dbReference type="PANTHER" id="PTHR43372:SF2">
    <property type="entry name" value="IP13792P"/>
    <property type="match status" value="1"/>
</dbReference>
<evidence type="ECO:0000313" key="3">
    <source>
        <dbReference type="Proteomes" id="UP001154078"/>
    </source>
</evidence>
<dbReference type="InterPro" id="IPR023631">
    <property type="entry name" value="Amidase_dom"/>
</dbReference>
<evidence type="ECO:0000259" key="1">
    <source>
        <dbReference type="Pfam" id="PF01425"/>
    </source>
</evidence>
<reference evidence="2" key="1">
    <citation type="submission" date="2021-12" db="EMBL/GenBank/DDBJ databases">
        <authorList>
            <person name="King R."/>
        </authorList>
    </citation>
    <scope>NUCLEOTIDE SEQUENCE</scope>
</reference>
<gene>
    <name evidence="2" type="ORF">MELIAE_LOCUS8902</name>
</gene>
<name>A0A9P0FK81_BRAAE</name>
<dbReference type="InterPro" id="IPR036928">
    <property type="entry name" value="AS_sf"/>
</dbReference>
<dbReference type="OrthoDB" id="6428749at2759"/>
<keyword evidence="3" id="KW-1185">Reference proteome</keyword>
<dbReference type="Gene3D" id="3.90.1300.10">
    <property type="entry name" value="Amidase signature (AS) domain"/>
    <property type="match status" value="1"/>
</dbReference>
<dbReference type="AlphaFoldDB" id="A0A9P0FK81"/>
<dbReference type="SUPFAM" id="SSF75304">
    <property type="entry name" value="Amidase signature (AS) enzymes"/>
    <property type="match status" value="1"/>
</dbReference>
<feature type="domain" description="Amidase" evidence="1">
    <location>
        <begin position="128"/>
        <end position="255"/>
    </location>
</feature>
<proteinExistence type="predicted"/>
<organism evidence="2 3">
    <name type="scientific">Brassicogethes aeneus</name>
    <name type="common">Rape pollen beetle</name>
    <name type="synonym">Meligethes aeneus</name>
    <dbReference type="NCBI Taxonomy" id="1431903"/>
    <lineage>
        <taxon>Eukaryota</taxon>
        <taxon>Metazoa</taxon>
        <taxon>Ecdysozoa</taxon>
        <taxon>Arthropoda</taxon>
        <taxon>Hexapoda</taxon>
        <taxon>Insecta</taxon>
        <taxon>Pterygota</taxon>
        <taxon>Neoptera</taxon>
        <taxon>Endopterygota</taxon>
        <taxon>Coleoptera</taxon>
        <taxon>Polyphaga</taxon>
        <taxon>Cucujiformia</taxon>
        <taxon>Nitidulidae</taxon>
        <taxon>Meligethinae</taxon>
        <taxon>Brassicogethes</taxon>
    </lineage>
</organism>
<dbReference type="PANTHER" id="PTHR43372">
    <property type="entry name" value="FATTY-ACID AMIDE HYDROLASE"/>
    <property type="match status" value="1"/>
</dbReference>
<dbReference type="GO" id="GO:0012505">
    <property type="term" value="C:endomembrane system"/>
    <property type="evidence" value="ECO:0007669"/>
    <property type="project" value="TreeGrafter"/>
</dbReference>
<dbReference type="EMBL" id="OV121137">
    <property type="protein sequence ID" value="CAH0558607.1"/>
    <property type="molecule type" value="Genomic_DNA"/>
</dbReference>
<dbReference type="Pfam" id="PF01425">
    <property type="entry name" value="Amidase"/>
    <property type="match status" value="1"/>
</dbReference>
<accession>A0A9P0FK81</accession>